<reference evidence="2" key="1">
    <citation type="submission" date="2023-03" db="EMBL/GenBank/DDBJ databases">
        <title>Massive genome expansion in bonnet fungi (Mycena s.s.) driven by repeated elements and novel gene families across ecological guilds.</title>
        <authorList>
            <consortium name="Lawrence Berkeley National Laboratory"/>
            <person name="Harder C.B."/>
            <person name="Miyauchi S."/>
            <person name="Viragh M."/>
            <person name="Kuo A."/>
            <person name="Thoen E."/>
            <person name="Andreopoulos B."/>
            <person name="Lu D."/>
            <person name="Skrede I."/>
            <person name="Drula E."/>
            <person name="Henrissat B."/>
            <person name="Morin E."/>
            <person name="Kohler A."/>
            <person name="Barry K."/>
            <person name="LaButti K."/>
            <person name="Morin E."/>
            <person name="Salamov A."/>
            <person name="Lipzen A."/>
            <person name="Mereny Z."/>
            <person name="Hegedus B."/>
            <person name="Baldrian P."/>
            <person name="Stursova M."/>
            <person name="Weitz H."/>
            <person name="Taylor A."/>
            <person name="Grigoriev I.V."/>
            <person name="Nagy L.G."/>
            <person name="Martin F."/>
            <person name="Kauserud H."/>
        </authorList>
    </citation>
    <scope>NUCLEOTIDE SEQUENCE</scope>
    <source>
        <strain evidence="2">CBHHK200</strain>
    </source>
</reference>
<evidence type="ECO:0000313" key="2">
    <source>
        <dbReference type="EMBL" id="KAJ7038527.1"/>
    </source>
</evidence>
<organism evidence="2 3">
    <name type="scientific">Mycena alexandri</name>
    <dbReference type="NCBI Taxonomy" id="1745969"/>
    <lineage>
        <taxon>Eukaryota</taxon>
        <taxon>Fungi</taxon>
        <taxon>Dikarya</taxon>
        <taxon>Basidiomycota</taxon>
        <taxon>Agaricomycotina</taxon>
        <taxon>Agaricomycetes</taxon>
        <taxon>Agaricomycetidae</taxon>
        <taxon>Agaricales</taxon>
        <taxon>Marasmiineae</taxon>
        <taxon>Mycenaceae</taxon>
        <taxon>Mycena</taxon>
    </lineage>
</organism>
<feature type="region of interest" description="Disordered" evidence="1">
    <location>
        <begin position="182"/>
        <end position="221"/>
    </location>
</feature>
<name>A0AAD6X6K6_9AGAR</name>
<feature type="region of interest" description="Disordered" evidence="1">
    <location>
        <begin position="1"/>
        <end position="26"/>
    </location>
</feature>
<accession>A0AAD6X6K6</accession>
<keyword evidence="3" id="KW-1185">Reference proteome</keyword>
<proteinExistence type="predicted"/>
<protein>
    <submittedName>
        <fullName evidence="2">Uncharacterized protein</fullName>
    </submittedName>
</protein>
<evidence type="ECO:0000313" key="3">
    <source>
        <dbReference type="Proteomes" id="UP001218188"/>
    </source>
</evidence>
<dbReference type="EMBL" id="JARJCM010000031">
    <property type="protein sequence ID" value="KAJ7038527.1"/>
    <property type="molecule type" value="Genomic_DNA"/>
</dbReference>
<feature type="compositionally biased region" description="Basic and acidic residues" evidence="1">
    <location>
        <begin position="1"/>
        <end position="10"/>
    </location>
</feature>
<dbReference type="Proteomes" id="UP001218188">
    <property type="component" value="Unassembled WGS sequence"/>
</dbReference>
<gene>
    <name evidence="2" type="ORF">C8F04DRAFT_1179546</name>
</gene>
<comment type="caution">
    <text evidence="2">The sequence shown here is derived from an EMBL/GenBank/DDBJ whole genome shotgun (WGS) entry which is preliminary data.</text>
</comment>
<evidence type="ECO:0000256" key="1">
    <source>
        <dbReference type="SAM" id="MobiDB-lite"/>
    </source>
</evidence>
<dbReference type="AlphaFoldDB" id="A0AAD6X6K6"/>
<sequence>MDVRRKSEVRQRRRKGKKLTANPSSVNCKTPEPEMCLALVALSTRASQEVGEASLTILSASTSTTFITLSDAQYHDEHGHALENDEDAGSVAIPAICGTHPRPWRGHQPDPPNAARGTLLRPHPLALALYSLDALFPFCFRFRFHVVFGISSLSRSPSCARSAWVKVKKPEAVQTVYKTSAKSLRRRRASATTRVESQRDPPRVLRQLGPSSQQSTERPEGVMVVSVTLQSAAQQD</sequence>